<evidence type="ECO:0000313" key="2">
    <source>
        <dbReference type="EMBL" id="MFD2238160.1"/>
    </source>
</evidence>
<comment type="caution">
    <text evidence="2">The sequence shown here is derived from an EMBL/GenBank/DDBJ whole genome shotgun (WGS) entry which is preliminary data.</text>
</comment>
<protein>
    <submittedName>
        <fullName evidence="2">MarR family winged helix-turn-helix transcriptional regulator</fullName>
    </submittedName>
</protein>
<dbReference type="InterPro" id="IPR036388">
    <property type="entry name" value="WH-like_DNA-bd_sf"/>
</dbReference>
<dbReference type="SMART" id="SM00347">
    <property type="entry name" value="HTH_MARR"/>
    <property type="match status" value="1"/>
</dbReference>
<dbReference type="EMBL" id="JBHUIJ010000013">
    <property type="protein sequence ID" value="MFD2238160.1"/>
    <property type="molecule type" value="Genomic_DNA"/>
</dbReference>
<gene>
    <name evidence="2" type="ORF">ACFSKQ_11890</name>
</gene>
<evidence type="ECO:0000259" key="1">
    <source>
        <dbReference type="PROSITE" id="PS50995"/>
    </source>
</evidence>
<evidence type="ECO:0000313" key="3">
    <source>
        <dbReference type="Proteomes" id="UP001597371"/>
    </source>
</evidence>
<dbReference type="PROSITE" id="PS50995">
    <property type="entry name" value="HTH_MARR_2"/>
    <property type="match status" value="1"/>
</dbReference>
<feature type="domain" description="HTH marR-type" evidence="1">
    <location>
        <begin position="22"/>
        <end position="153"/>
    </location>
</feature>
<dbReference type="InterPro" id="IPR039422">
    <property type="entry name" value="MarR/SlyA-like"/>
</dbReference>
<dbReference type="PRINTS" id="PR00598">
    <property type="entry name" value="HTHMARR"/>
</dbReference>
<proteinExistence type="predicted"/>
<dbReference type="InterPro" id="IPR036390">
    <property type="entry name" value="WH_DNA-bd_sf"/>
</dbReference>
<dbReference type="InterPro" id="IPR000835">
    <property type="entry name" value="HTH_MarR-typ"/>
</dbReference>
<organism evidence="2 3">
    <name type="scientific">Aureimonas populi</name>
    <dbReference type="NCBI Taxonomy" id="1701758"/>
    <lineage>
        <taxon>Bacteria</taxon>
        <taxon>Pseudomonadati</taxon>
        <taxon>Pseudomonadota</taxon>
        <taxon>Alphaproteobacteria</taxon>
        <taxon>Hyphomicrobiales</taxon>
        <taxon>Aurantimonadaceae</taxon>
        <taxon>Aureimonas</taxon>
    </lineage>
</organism>
<dbReference type="PANTHER" id="PTHR33164">
    <property type="entry name" value="TRANSCRIPTIONAL REGULATOR, MARR FAMILY"/>
    <property type="match status" value="1"/>
</dbReference>
<dbReference type="PANTHER" id="PTHR33164:SF99">
    <property type="entry name" value="MARR FAMILY REGULATORY PROTEIN"/>
    <property type="match status" value="1"/>
</dbReference>
<dbReference type="Proteomes" id="UP001597371">
    <property type="component" value="Unassembled WGS sequence"/>
</dbReference>
<keyword evidence="3" id="KW-1185">Reference proteome</keyword>
<dbReference type="RefSeq" id="WP_245195679.1">
    <property type="nucleotide sequence ID" value="NZ_CP072611.1"/>
</dbReference>
<sequence length="153" mass="17239">MINRLEHCPEEPPFMSKKSASWLKLIHVVANVEADLGKVLQSDHGLSLSEYRALEVLARFPDSELRMQELAAHLRLNQSSVSRMVERLERGGLTVRDLCLDDKRGVYTVLTDKGRQRLESSQPDYEKALDAALKEHGCEDLLAARFIKAAQPA</sequence>
<reference evidence="3" key="1">
    <citation type="journal article" date="2019" name="Int. J. Syst. Evol. Microbiol.">
        <title>The Global Catalogue of Microorganisms (GCM) 10K type strain sequencing project: providing services to taxonomists for standard genome sequencing and annotation.</title>
        <authorList>
            <consortium name="The Broad Institute Genomics Platform"/>
            <consortium name="The Broad Institute Genome Sequencing Center for Infectious Disease"/>
            <person name="Wu L."/>
            <person name="Ma J."/>
        </authorList>
    </citation>
    <scope>NUCLEOTIDE SEQUENCE [LARGE SCALE GENOMIC DNA]</scope>
    <source>
        <strain evidence="3">ZS-35-S2</strain>
    </source>
</reference>
<dbReference type="Pfam" id="PF12802">
    <property type="entry name" value="MarR_2"/>
    <property type="match status" value="1"/>
</dbReference>
<accession>A0ABW5CLK3</accession>
<name>A0ABW5CLK3_9HYPH</name>
<dbReference type="Gene3D" id="1.10.10.10">
    <property type="entry name" value="Winged helix-like DNA-binding domain superfamily/Winged helix DNA-binding domain"/>
    <property type="match status" value="1"/>
</dbReference>
<dbReference type="SUPFAM" id="SSF46785">
    <property type="entry name" value="Winged helix' DNA-binding domain"/>
    <property type="match status" value="1"/>
</dbReference>